<accession>A0A6A0A7X0</accession>
<evidence type="ECO:0000313" key="1">
    <source>
        <dbReference type="EMBL" id="GFH28347.1"/>
    </source>
</evidence>
<evidence type="ECO:0000313" key="2">
    <source>
        <dbReference type="Proteomes" id="UP000485058"/>
    </source>
</evidence>
<sequence>MQEARTVEASLKKTLENAQHEAKAKVQRQLAAATKTSTDLRTELSQCNSARAEQERRLDSAGSQVAAMRAELLALNSRLAARDQQLLAHVEEVEARQLQVLRDEAADCQEQLTQLTNSHTALLHAALSVAQTIAHGPVAAAFSFQGRHLVRLTSGEQQHAQLIDRLTAAVAYPRLNPISSDDAAALVARVRDLLHSAREVALHAERSEVALASETDVVVEGLRQQVQQLTLAQQAIQE</sequence>
<keyword evidence="2" id="KW-1185">Reference proteome</keyword>
<name>A0A6A0A7X0_HAELA</name>
<dbReference type="AlphaFoldDB" id="A0A6A0A7X0"/>
<gene>
    <name evidence="1" type="ORF">HaLaN_26824</name>
</gene>
<dbReference type="Proteomes" id="UP000485058">
    <property type="component" value="Unassembled WGS sequence"/>
</dbReference>
<protein>
    <submittedName>
        <fullName evidence="1">Uncharacterized protein</fullName>
    </submittedName>
</protein>
<dbReference type="EMBL" id="BLLF01003840">
    <property type="protein sequence ID" value="GFH28347.1"/>
    <property type="molecule type" value="Genomic_DNA"/>
</dbReference>
<reference evidence="1 2" key="1">
    <citation type="submission" date="2020-02" db="EMBL/GenBank/DDBJ databases">
        <title>Draft genome sequence of Haematococcus lacustris strain NIES-144.</title>
        <authorList>
            <person name="Morimoto D."/>
            <person name="Nakagawa S."/>
            <person name="Yoshida T."/>
            <person name="Sawayama S."/>
        </authorList>
    </citation>
    <scope>NUCLEOTIDE SEQUENCE [LARGE SCALE GENOMIC DNA]</scope>
    <source>
        <strain evidence="1 2">NIES-144</strain>
    </source>
</reference>
<proteinExistence type="predicted"/>
<comment type="caution">
    <text evidence="1">The sequence shown here is derived from an EMBL/GenBank/DDBJ whole genome shotgun (WGS) entry which is preliminary data.</text>
</comment>
<feature type="non-terminal residue" evidence="1">
    <location>
        <position position="1"/>
    </location>
</feature>
<organism evidence="1 2">
    <name type="scientific">Haematococcus lacustris</name>
    <name type="common">Green alga</name>
    <name type="synonym">Haematococcus pluvialis</name>
    <dbReference type="NCBI Taxonomy" id="44745"/>
    <lineage>
        <taxon>Eukaryota</taxon>
        <taxon>Viridiplantae</taxon>
        <taxon>Chlorophyta</taxon>
        <taxon>core chlorophytes</taxon>
        <taxon>Chlorophyceae</taxon>
        <taxon>CS clade</taxon>
        <taxon>Chlamydomonadales</taxon>
        <taxon>Haematococcaceae</taxon>
        <taxon>Haematococcus</taxon>
    </lineage>
</organism>
<feature type="non-terminal residue" evidence="1">
    <location>
        <position position="238"/>
    </location>
</feature>